<dbReference type="PANTHER" id="PTHR21180">
    <property type="entry name" value="ENDONUCLEASE/EXONUCLEASE/PHOSPHATASE FAMILY DOMAIN-CONTAINING PROTEIN 1"/>
    <property type="match status" value="1"/>
</dbReference>
<dbReference type="KEGG" id="kol:Kole_0035"/>
<dbReference type="PANTHER" id="PTHR21180:SF32">
    <property type="entry name" value="ENDONUCLEASE_EXONUCLEASE_PHOSPHATASE FAMILY DOMAIN-CONTAINING PROTEIN 1"/>
    <property type="match status" value="1"/>
</dbReference>
<dbReference type="RefSeq" id="WP_012744552.1">
    <property type="nucleotide sequence ID" value="NC_012785.1"/>
</dbReference>
<dbReference type="GO" id="GO:0015627">
    <property type="term" value="C:type II protein secretion system complex"/>
    <property type="evidence" value="ECO:0007669"/>
    <property type="project" value="TreeGrafter"/>
</dbReference>
<evidence type="ECO:0000259" key="2">
    <source>
        <dbReference type="SMART" id="SM00278"/>
    </source>
</evidence>
<dbReference type="InterPro" id="IPR004509">
    <property type="entry name" value="Competence_ComEA_HhH"/>
</dbReference>
<sequence length="264" mass="28835">MKRLSSKEAQLLGSVIFIVVIGFIALLNMGETNDVTKNSEALFDVKERFPIDLNTATVEILQLLPGIGETRAKAIVTFRESNGGFSSTEELLQVKGIGNSTYEKLKDLVTITNAAKSKAENTRDTRLDLNTASKVDLTSLPGIGEVKAAEIVKYREEHGGFKAIDELINVKGIGRATLDKIRNLVRVGSVSTNVPDKSENSGKINVNTATLQELVALPGIGPVLAERIIDYREHNGKFHKPEDLLKVSGIGIKTLSKFREMIDF</sequence>
<gene>
    <name evidence="3" type="ordered locus">Kole_0035</name>
</gene>
<keyword evidence="1" id="KW-1133">Transmembrane helix</keyword>
<keyword evidence="1" id="KW-0812">Transmembrane</keyword>
<dbReference type="AlphaFoldDB" id="C5CHC5"/>
<dbReference type="SMART" id="SM00278">
    <property type="entry name" value="HhH1"/>
    <property type="match status" value="6"/>
</dbReference>
<dbReference type="HOGENOM" id="CLU_052011_2_0_0"/>
<organism evidence="3 4">
    <name type="scientific">Kosmotoga olearia (strain ATCC BAA-1733 / DSM 21960 / TBF 19.5.1)</name>
    <dbReference type="NCBI Taxonomy" id="521045"/>
    <lineage>
        <taxon>Bacteria</taxon>
        <taxon>Thermotogati</taxon>
        <taxon>Thermotogota</taxon>
        <taxon>Thermotogae</taxon>
        <taxon>Kosmotogales</taxon>
        <taxon>Kosmotogaceae</taxon>
        <taxon>Kosmotoga</taxon>
    </lineage>
</organism>
<evidence type="ECO:0000313" key="4">
    <source>
        <dbReference type="Proteomes" id="UP000002382"/>
    </source>
</evidence>
<feature type="domain" description="Helix-hairpin-helix DNA-binding motif class 1" evidence="2">
    <location>
        <begin position="242"/>
        <end position="261"/>
    </location>
</feature>
<protein>
    <submittedName>
        <fullName evidence="3">Competence protein ComEA helix-hairpin-helix repeat protein</fullName>
    </submittedName>
</protein>
<feature type="domain" description="Helix-hairpin-helix DNA-binding motif class 1" evidence="2">
    <location>
        <begin position="165"/>
        <end position="184"/>
    </location>
</feature>
<keyword evidence="1" id="KW-0472">Membrane</keyword>
<dbReference type="GO" id="GO:0015628">
    <property type="term" value="P:protein secretion by the type II secretion system"/>
    <property type="evidence" value="ECO:0007669"/>
    <property type="project" value="TreeGrafter"/>
</dbReference>
<reference evidence="3 4" key="1">
    <citation type="submission" date="2009-06" db="EMBL/GenBank/DDBJ databases">
        <title>Complete sequence of Thermotogales bacterium TBF 19.5.1.</title>
        <authorList>
            <consortium name="US DOE Joint Genome Institute"/>
            <person name="Lucas S."/>
            <person name="Copeland A."/>
            <person name="Lapidus A."/>
            <person name="Glavina del Rio T."/>
            <person name="Tice H."/>
            <person name="Bruce D."/>
            <person name="Goodwin L."/>
            <person name="Pitluck S."/>
            <person name="Chertkov O."/>
            <person name="Brettin T."/>
            <person name="Detter J.C."/>
            <person name="Han C."/>
            <person name="Schmutz J."/>
            <person name="Larimer F."/>
            <person name="Land M."/>
            <person name="Hauser L."/>
            <person name="Kyrpides N."/>
            <person name="Ovchinnikova G."/>
            <person name="Noll K."/>
        </authorList>
    </citation>
    <scope>NUCLEOTIDE SEQUENCE [LARGE SCALE GENOMIC DNA]</scope>
    <source>
        <strain evidence="4">ATCC BAA-1733 / DSM 21960 / TBF 19.5.1</strain>
    </source>
</reference>
<dbReference type="eggNOG" id="COG1555">
    <property type="taxonomic scope" value="Bacteria"/>
</dbReference>
<reference evidence="3 4" key="2">
    <citation type="journal article" date="2011" name="J. Bacteriol.">
        <title>Genome Sequence of Kosmotoga olearia Strain TBF 19.5.1, a Thermophilic Bacterium with a Wide Growth Temperature Range, Isolated from the Troll B Oil Platform in the North Sea.</title>
        <authorList>
            <person name="Swithers K.S."/>
            <person name="Dipippo J.L."/>
            <person name="Bruce D.C."/>
            <person name="Detter C."/>
            <person name="Tapia R."/>
            <person name="Han S."/>
            <person name="Goodwin L.A."/>
            <person name="Han J."/>
            <person name="Woyke T."/>
            <person name="Pitluck S."/>
            <person name="Pennacchio L."/>
            <person name="Nolan M."/>
            <person name="Mikhailova N."/>
            <person name="Land M.L."/>
            <person name="Nesbo C.L."/>
            <person name="Gogarten J.P."/>
            <person name="Noll K.M."/>
        </authorList>
    </citation>
    <scope>NUCLEOTIDE SEQUENCE [LARGE SCALE GENOMIC DNA]</scope>
    <source>
        <strain evidence="4">ATCC BAA-1733 / DSM 21960 / TBF 19.5.1</strain>
    </source>
</reference>
<dbReference type="SUPFAM" id="SSF47781">
    <property type="entry name" value="RuvA domain 2-like"/>
    <property type="match status" value="3"/>
</dbReference>
<dbReference type="InterPro" id="IPR010994">
    <property type="entry name" value="RuvA_2-like"/>
</dbReference>
<dbReference type="InterPro" id="IPR003583">
    <property type="entry name" value="Hlx-hairpin-Hlx_DNA-bd_motif"/>
</dbReference>
<dbReference type="OrthoDB" id="9790239at2"/>
<dbReference type="Gene3D" id="1.10.150.280">
    <property type="entry name" value="AF1531-like domain"/>
    <property type="match status" value="1"/>
</dbReference>
<feature type="domain" description="Helix-hairpin-helix DNA-binding motif class 1" evidence="2">
    <location>
        <begin position="59"/>
        <end position="78"/>
    </location>
</feature>
<feature type="domain" description="Helix-hairpin-helix DNA-binding motif class 1" evidence="2">
    <location>
        <begin position="135"/>
        <end position="154"/>
    </location>
</feature>
<dbReference type="InterPro" id="IPR051675">
    <property type="entry name" value="Endo/Exo/Phosphatase_dom_1"/>
</dbReference>
<dbReference type="EMBL" id="CP001634">
    <property type="protein sequence ID" value="ACR78764.1"/>
    <property type="molecule type" value="Genomic_DNA"/>
</dbReference>
<dbReference type="Gene3D" id="1.10.150.320">
    <property type="entry name" value="Photosystem II 12 kDa extrinsic protein"/>
    <property type="match status" value="2"/>
</dbReference>
<feature type="transmembrane region" description="Helical" evidence="1">
    <location>
        <begin position="12"/>
        <end position="30"/>
    </location>
</feature>
<dbReference type="Proteomes" id="UP000002382">
    <property type="component" value="Chromosome"/>
</dbReference>
<dbReference type="NCBIfam" id="TIGR00426">
    <property type="entry name" value="competence protein ComEA helix-hairpin-helix repeat region"/>
    <property type="match status" value="3"/>
</dbReference>
<dbReference type="GO" id="GO:0003677">
    <property type="term" value="F:DNA binding"/>
    <property type="evidence" value="ECO:0007669"/>
    <property type="project" value="InterPro"/>
</dbReference>
<accession>C5CHC5</accession>
<feature type="domain" description="Helix-hairpin-helix DNA-binding motif class 1" evidence="2">
    <location>
        <begin position="212"/>
        <end position="231"/>
    </location>
</feature>
<proteinExistence type="predicted"/>
<evidence type="ECO:0000256" key="1">
    <source>
        <dbReference type="SAM" id="Phobius"/>
    </source>
</evidence>
<dbReference type="GO" id="GO:0006281">
    <property type="term" value="P:DNA repair"/>
    <property type="evidence" value="ECO:0007669"/>
    <property type="project" value="InterPro"/>
</dbReference>
<dbReference type="STRING" id="521045.Kole_0035"/>
<name>C5CHC5_KOSOT</name>
<evidence type="ECO:0000313" key="3">
    <source>
        <dbReference type="EMBL" id="ACR78764.1"/>
    </source>
</evidence>
<feature type="domain" description="Helix-hairpin-helix DNA-binding motif class 1" evidence="2">
    <location>
        <begin position="89"/>
        <end position="108"/>
    </location>
</feature>
<keyword evidence="4" id="KW-1185">Reference proteome</keyword>
<dbReference type="Pfam" id="PF12836">
    <property type="entry name" value="HHH_3"/>
    <property type="match status" value="3"/>
</dbReference>